<dbReference type="Pfam" id="PF13378">
    <property type="entry name" value="MR_MLE_C"/>
    <property type="match status" value="1"/>
</dbReference>
<protein>
    <submittedName>
        <fullName evidence="6">Uncharacterized protein</fullName>
    </submittedName>
</protein>
<feature type="domain" description="OSBS enolase-like N-terminal" evidence="5">
    <location>
        <begin position="4"/>
        <end position="85"/>
    </location>
</feature>
<dbReference type="InterPro" id="IPR041338">
    <property type="entry name" value="OSBS_N"/>
</dbReference>
<dbReference type="OrthoDB" id="21264at2"/>
<evidence type="ECO:0000313" key="7">
    <source>
        <dbReference type="Proteomes" id="UP000075320"/>
    </source>
</evidence>
<gene>
    <name evidence="6" type="ORF">AZI86_09190</name>
</gene>
<reference evidence="6 7" key="1">
    <citation type="submission" date="2016-03" db="EMBL/GenBank/DDBJ databases">
        <authorList>
            <person name="Ploux O."/>
        </authorList>
    </citation>
    <scope>NUCLEOTIDE SEQUENCE [LARGE SCALE GENOMIC DNA]</scope>
    <source>
        <strain evidence="6 7">R0</strain>
    </source>
</reference>
<feature type="domain" description="Enolase C-terminal" evidence="4">
    <location>
        <begin position="119"/>
        <end position="313"/>
    </location>
</feature>
<proteinExistence type="predicted"/>
<organism evidence="6 7">
    <name type="scientific">Bdellovibrio bacteriovorus</name>
    <dbReference type="NCBI Taxonomy" id="959"/>
    <lineage>
        <taxon>Bacteria</taxon>
        <taxon>Pseudomonadati</taxon>
        <taxon>Bdellovibrionota</taxon>
        <taxon>Bdellovibrionia</taxon>
        <taxon>Bdellovibrionales</taxon>
        <taxon>Pseudobdellovibrionaceae</taxon>
        <taxon>Bdellovibrio</taxon>
    </lineage>
</organism>
<evidence type="ECO:0000259" key="4">
    <source>
        <dbReference type="Pfam" id="PF13378"/>
    </source>
</evidence>
<keyword evidence="7" id="KW-1185">Reference proteome</keyword>
<evidence type="ECO:0000259" key="5">
    <source>
        <dbReference type="Pfam" id="PF22015"/>
    </source>
</evidence>
<dbReference type="Pfam" id="PF22015">
    <property type="entry name" value="OSBS_N"/>
    <property type="match status" value="1"/>
</dbReference>
<dbReference type="GO" id="GO:0016829">
    <property type="term" value="F:lyase activity"/>
    <property type="evidence" value="ECO:0007669"/>
    <property type="project" value="UniProtKB-KW"/>
</dbReference>
<dbReference type="Gene3D" id="3.30.390.10">
    <property type="entry name" value="Enolase-like, N-terminal domain"/>
    <property type="match status" value="1"/>
</dbReference>
<keyword evidence="3" id="KW-0456">Lyase</keyword>
<evidence type="ECO:0000313" key="6">
    <source>
        <dbReference type="EMBL" id="KYG67174.1"/>
    </source>
</evidence>
<evidence type="ECO:0000256" key="2">
    <source>
        <dbReference type="ARBA" id="ARBA00022842"/>
    </source>
</evidence>
<dbReference type="Gene3D" id="3.20.20.120">
    <property type="entry name" value="Enolase-like C-terminal domain"/>
    <property type="match status" value="1"/>
</dbReference>
<keyword evidence="1" id="KW-0479">Metal-binding</keyword>
<keyword evidence="2" id="KW-0460">Magnesium</keyword>
<dbReference type="Proteomes" id="UP000075320">
    <property type="component" value="Unassembled WGS sequence"/>
</dbReference>
<dbReference type="AlphaFoldDB" id="A0A150WS76"/>
<dbReference type="InterPro" id="IPR029065">
    <property type="entry name" value="Enolase_C-like"/>
</dbReference>
<sequence length="328" mass="36971">MKDIFYSSYQLTPRQSLNAKVQGAGREGVLLMVRWNDGLVGFADLHPWAELGDQSLDEQLRILREGKLTALSHSSLWLARRDAEARFAERNLLPEKPQLKNNALLSSIMDIDGDHLNALKLQGFDTIKIKLGRDLKKELHQLRHFAGTSFRLRLDFNNVLSDSVYKDFMSAVPEDVRKQIEYVEDPFPYDAKSWSKVRPFAPLAMDQDLAHVLHHTDPEFDVIILKPAKTDVAEAVHFAQKYNCKVAVTSYMDHPVGVIHAAAVAAELKHEYGDMVLQSGCLTQAAFVEDAFSKQIRTDGPFIYPVAGDGIGFDETLEALPWQKLARL</sequence>
<dbReference type="InterPro" id="IPR029017">
    <property type="entry name" value="Enolase-like_N"/>
</dbReference>
<evidence type="ECO:0000256" key="3">
    <source>
        <dbReference type="ARBA" id="ARBA00023239"/>
    </source>
</evidence>
<dbReference type="GO" id="GO:0046872">
    <property type="term" value="F:metal ion binding"/>
    <property type="evidence" value="ECO:0007669"/>
    <property type="project" value="UniProtKB-KW"/>
</dbReference>
<dbReference type="SUPFAM" id="SSF51604">
    <property type="entry name" value="Enolase C-terminal domain-like"/>
    <property type="match status" value="1"/>
</dbReference>
<dbReference type="RefSeq" id="WP_061834750.1">
    <property type="nucleotide sequence ID" value="NZ_LUKE01000001.1"/>
</dbReference>
<accession>A0A150WS76</accession>
<name>A0A150WS76_BDEBC</name>
<dbReference type="InterPro" id="IPR036849">
    <property type="entry name" value="Enolase-like_C_sf"/>
</dbReference>
<evidence type="ECO:0000256" key="1">
    <source>
        <dbReference type="ARBA" id="ARBA00022723"/>
    </source>
</evidence>
<dbReference type="EMBL" id="LUKE01000001">
    <property type="protein sequence ID" value="KYG67174.1"/>
    <property type="molecule type" value="Genomic_DNA"/>
</dbReference>
<comment type="caution">
    <text evidence="6">The sequence shown here is derived from an EMBL/GenBank/DDBJ whole genome shotgun (WGS) entry which is preliminary data.</text>
</comment>